<dbReference type="Gene3D" id="3.30.420.10">
    <property type="entry name" value="Ribonuclease H-like superfamily/Ribonuclease H"/>
    <property type="match status" value="1"/>
</dbReference>
<comment type="caution">
    <text evidence="2">The sequence shown here is derived from an EMBL/GenBank/DDBJ whole genome shotgun (WGS) entry which is preliminary data.</text>
</comment>
<dbReference type="SUPFAM" id="SSF53098">
    <property type="entry name" value="Ribonuclease H-like"/>
    <property type="match status" value="1"/>
</dbReference>
<dbReference type="CDD" id="cd06222">
    <property type="entry name" value="RNase_H_like"/>
    <property type="match status" value="1"/>
</dbReference>
<evidence type="ECO:0000256" key="1">
    <source>
        <dbReference type="SAM" id="SignalP"/>
    </source>
</evidence>
<dbReference type="Proteomes" id="UP001396334">
    <property type="component" value="Unassembled WGS sequence"/>
</dbReference>
<keyword evidence="1" id="KW-0732">Signal</keyword>
<dbReference type="InterPro" id="IPR036397">
    <property type="entry name" value="RNaseH_sf"/>
</dbReference>
<keyword evidence="3" id="KW-1185">Reference proteome</keyword>
<dbReference type="EMBL" id="JBBPBN010000069">
    <property type="protein sequence ID" value="KAK8985290.1"/>
    <property type="molecule type" value="Genomic_DNA"/>
</dbReference>
<name>A0ABR2PAU4_9ROSI</name>
<dbReference type="PANTHER" id="PTHR33033">
    <property type="entry name" value="POLYNUCLEOTIDYL TRANSFERASE, RIBONUCLEASE H-LIKE SUPERFAMILY PROTEIN-RELATED"/>
    <property type="match status" value="1"/>
</dbReference>
<feature type="signal peptide" evidence="1">
    <location>
        <begin position="1"/>
        <end position="18"/>
    </location>
</feature>
<sequence length="442" mass="48213">MWLITIAVAILSLWLARNDKVFRGTSLSSLELLFQVKMRALIRIKAENKDLVLIDGDWWTHPKIYLASSSNVVTEWSPLDEGAVKFNVDGSFLLNRAGCGGVLRNHKSDVIAIFSGPIECIGADYSELVAVRTALNLFKETNAFGKARLAIESDSQAPLLAHDQQIKDITATGLGFVGDAIDTAKDTHSPNELKNMGGEIQTALESGGRKVKAFDVVLSSIEEGQEKPIELDIHEALIKPEVLKIIASSPEIQSWLAQVFQVYRSLVGDAAVNAKGVASTLADLDVDAIKKMCERAREAFRIVSLKANDVALSPEDGVKAIEFSAFLPVMYMVNAGGIKPEYVKKLASSPEIKLWFAKFDQEYKSIAGGVTVSVEGSASNHLDIGEIKKMEEEIKEAFHIGGLSGQTLDVEISPVQEEEFIETDLLRPLVLMADAGLTEEKN</sequence>
<evidence type="ECO:0000313" key="2">
    <source>
        <dbReference type="EMBL" id="KAK8985290.1"/>
    </source>
</evidence>
<accession>A0ABR2PAU4</accession>
<dbReference type="InterPro" id="IPR012337">
    <property type="entry name" value="RNaseH-like_sf"/>
</dbReference>
<evidence type="ECO:0000313" key="3">
    <source>
        <dbReference type="Proteomes" id="UP001396334"/>
    </source>
</evidence>
<evidence type="ECO:0008006" key="4">
    <source>
        <dbReference type="Google" id="ProtNLM"/>
    </source>
</evidence>
<reference evidence="2 3" key="1">
    <citation type="journal article" date="2024" name="G3 (Bethesda)">
        <title>Genome assembly of Hibiscus sabdariffa L. provides insights into metabolisms of medicinal natural products.</title>
        <authorList>
            <person name="Kim T."/>
        </authorList>
    </citation>
    <scope>NUCLEOTIDE SEQUENCE [LARGE SCALE GENOMIC DNA]</scope>
    <source>
        <strain evidence="2">TK-2024</strain>
        <tissue evidence="2">Old leaves</tissue>
    </source>
</reference>
<gene>
    <name evidence="2" type="ORF">V6N11_068556</name>
</gene>
<organism evidence="2 3">
    <name type="scientific">Hibiscus sabdariffa</name>
    <name type="common">roselle</name>
    <dbReference type="NCBI Taxonomy" id="183260"/>
    <lineage>
        <taxon>Eukaryota</taxon>
        <taxon>Viridiplantae</taxon>
        <taxon>Streptophyta</taxon>
        <taxon>Embryophyta</taxon>
        <taxon>Tracheophyta</taxon>
        <taxon>Spermatophyta</taxon>
        <taxon>Magnoliopsida</taxon>
        <taxon>eudicotyledons</taxon>
        <taxon>Gunneridae</taxon>
        <taxon>Pentapetalae</taxon>
        <taxon>rosids</taxon>
        <taxon>malvids</taxon>
        <taxon>Malvales</taxon>
        <taxon>Malvaceae</taxon>
        <taxon>Malvoideae</taxon>
        <taxon>Hibiscus</taxon>
    </lineage>
</organism>
<protein>
    <recommendedName>
        <fullName evidence="4">RNase H type-1 domain-containing protein</fullName>
    </recommendedName>
</protein>
<dbReference type="PANTHER" id="PTHR33033:SF118">
    <property type="entry name" value="OS02G0175302 PROTEIN"/>
    <property type="match status" value="1"/>
</dbReference>
<feature type="chain" id="PRO_5047522166" description="RNase H type-1 domain-containing protein" evidence="1">
    <location>
        <begin position="19"/>
        <end position="442"/>
    </location>
</feature>
<dbReference type="InterPro" id="IPR044730">
    <property type="entry name" value="RNase_H-like_dom_plant"/>
</dbReference>
<proteinExistence type="predicted"/>